<dbReference type="GeneID" id="63739953"/>
<dbReference type="AlphaFoldDB" id="A0A0B2WUE6"/>
<dbReference type="HOGENOM" id="CLU_1865567_0_0_1"/>
<proteinExistence type="predicted"/>
<evidence type="ECO:0000313" key="2">
    <source>
        <dbReference type="Proteomes" id="UP000030816"/>
    </source>
</evidence>
<keyword evidence="2" id="KW-1185">Reference proteome</keyword>
<comment type="caution">
    <text evidence="1">The sequence shown here is derived from an EMBL/GenBank/DDBJ whole genome shotgun (WGS) entry which is preliminary data.</text>
</comment>
<sequence length="137" mass="15614">MDSEALFQPRITIAETLSCPTDQGIELHQFANQLAINELQSPLSLADVTDTNHVDDMIQRYNLREFNRFELLLPIAHGAHEKVRQYANVRERSDAELEGAIGDDRARCLYKIKSGIKDDLKSYASKVRHMNNLCLVD</sequence>
<protein>
    <submittedName>
        <fullName evidence="1">Uncharacterized protein</fullName>
    </submittedName>
</protein>
<accession>A0A0B2WUE6</accession>
<gene>
    <name evidence="1" type="ORF">MAM_05498</name>
</gene>
<organism evidence="1 2">
    <name type="scientific">Metarhizium album (strain ARSEF 1941)</name>
    <dbReference type="NCBI Taxonomy" id="1081103"/>
    <lineage>
        <taxon>Eukaryota</taxon>
        <taxon>Fungi</taxon>
        <taxon>Dikarya</taxon>
        <taxon>Ascomycota</taxon>
        <taxon>Pezizomycotina</taxon>
        <taxon>Sordariomycetes</taxon>
        <taxon>Hypocreomycetidae</taxon>
        <taxon>Hypocreales</taxon>
        <taxon>Clavicipitaceae</taxon>
        <taxon>Metarhizium</taxon>
    </lineage>
</organism>
<name>A0A0B2WUE6_METAS</name>
<evidence type="ECO:0000313" key="1">
    <source>
        <dbReference type="EMBL" id="KHN96555.1"/>
    </source>
</evidence>
<reference evidence="1 2" key="1">
    <citation type="journal article" date="2014" name="Proc. Natl. Acad. Sci. U.S.A.">
        <title>Trajectory and genomic determinants of fungal-pathogen speciation and host adaptation.</title>
        <authorList>
            <person name="Hu X."/>
            <person name="Xiao G."/>
            <person name="Zheng P."/>
            <person name="Shang Y."/>
            <person name="Su Y."/>
            <person name="Zhang X."/>
            <person name="Liu X."/>
            <person name="Zhan S."/>
            <person name="St Leger R.J."/>
            <person name="Wang C."/>
        </authorList>
    </citation>
    <scope>NUCLEOTIDE SEQUENCE [LARGE SCALE GENOMIC DNA]</scope>
    <source>
        <strain evidence="1 2">ARSEF 1941</strain>
    </source>
</reference>
<dbReference type="EMBL" id="AZHE01000014">
    <property type="protein sequence ID" value="KHN96555.1"/>
    <property type="molecule type" value="Genomic_DNA"/>
</dbReference>
<dbReference type="Proteomes" id="UP000030816">
    <property type="component" value="Unassembled WGS sequence"/>
</dbReference>
<dbReference type="RefSeq" id="XP_040677621.1">
    <property type="nucleotide sequence ID" value="XM_040824296.1"/>
</dbReference>